<evidence type="ECO:0000259" key="1">
    <source>
        <dbReference type="PROSITE" id="PS51186"/>
    </source>
</evidence>
<feature type="domain" description="N-acetyltransferase" evidence="1">
    <location>
        <begin position="6"/>
        <end position="136"/>
    </location>
</feature>
<dbReference type="EMBL" id="QUSG01000002">
    <property type="protein sequence ID" value="KAA3530194.1"/>
    <property type="molecule type" value="Genomic_DNA"/>
</dbReference>
<dbReference type="PANTHER" id="PTHR47237:SF2">
    <property type="entry name" value="BLL4206 PROTEIN"/>
    <property type="match status" value="1"/>
</dbReference>
<accession>A0A368NZM4</accession>
<dbReference type="SUPFAM" id="SSF55729">
    <property type="entry name" value="Acyl-CoA N-acyltransferases (Nat)"/>
    <property type="match status" value="1"/>
</dbReference>
<dbReference type="RefSeq" id="WP_060717462.1">
    <property type="nucleotide sequence ID" value="NZ_CP055266.1"/>
</dbReference>
<keyword evidence="2" id="KW-0808">Transferase</keyword>
<evidence type="ECO:0000313" key="3">
    <source>
        <dbReference type="Proteomes" id="UP000436911"/>
    </source>
</evidence>
<dbReference type="InterPro" id="IPR041496">
    <property type="entry name" value="YitH/HolE_GNAT"/>
</dbReference>
<organism evidence="2 3">
    <name type="scientific">Agrobacterium vitis</name>
    <name type="common">Rhizobium vitis</name>
    <dbReference type="NCBI Taxonomy" id="373"/>
    <lineage>
        <taxon>Bacteria</taxon>
        <taxon>Pseudomonadati</taxon>
        <taxon>Pseudomonadota</taxon>
        <taxon>Alphaproteobacteria</taxon>
        <taxon>Hyphomicrobiales</taxon>
        <taxon>Rhizobiaceae</taxon>
        <taxon>Rhizobium/Agrobacterium group</taxon>
        <taxon>Agrobacterium</taxon>
    </lineage>
</organism>
<proteinExistence type="predicted"/>
<dbReference type="PANTHER" id="PTHR47237">
    <property type="entry name" value="SLL0310 PROTEIN"/>
    <property type="match status" value="1"/>
</dbReference>
<dbReference type="GeneID" id="60680796"/>
<dbReference type="AlphaFoldDB" id="A0A368NZM4"/>
<dbReference type="Gene3D" id="3.40.630.90">
    <property type="match status" value="1"/>
</dbReference>
<reference evidence="2 3" key="1">
    <citation type="submission" date="2018-08" db="EMBL/GenBank/DDBJ databases">
        <title>Genome sequencing of Agrobacterium vitis strain ICMP 10754.</title>
        <authorList>
            <person name="Visnovsky S.B."/>
            <person name="Pitman A.R."/>
        </authorList>
    </citation>
    <scope>NUCLEOTIDE SEQUENCE [LARGE SCALE GENOMIC DNA]</scope>
    <source>
        <strain evidence="2 3">ICMP 10754</strain>
    </source>
</reference>
<dbReference type="InterPro" id="IPR052729">
    <property type="entry name" value="Acyl/Acetyltrans_Enzymes"/>
</dbReference>
<dbReference type="Proteomes" id="UP000436911">
    <property type="component" value="Unassembled WGS sequence"/>
</dbReference>
<protein>
    <submittedName>
        <fullName evidence="2">N-acetyltransferase</fullName>
    </submittedName>
</protein>
<dbReference type="Pfam" id="PF00583">
    <property type="entry name" value="Acetyltransf_1"/>
    <property type="match status" value="1"/>
</dbReference>
<name>A0A368NZM4_AGRVI</name>
<evidence type="ECO:0000313" key="2">
    <source>
        <dbReference type="EMBL" id="KAA3530194.1"/>
    </source>
</evidence>
<dbReference type="PROSITE" id="PS51186">
    <property type="entry name" value="GNAT"/>
    <property type="match status" value="1"/>
</dbReference>
<dbReference type="Gene3D" id="3.40.630.30">
    <property type="match status" value="1"/>
</dbReference>
<sequence length="281" mass="29905">MQASQIDIISFGPEHIDGAFLLSQQAQWPHRREDWAFVLSLSKGFVALEDGHVVGTAMATLYGETCATINMVIVDASMRGRGLGRKLMDMALQAAEGRECRLVATQDGLPLYEKLGFVASGEIVQHQGFVQKQAFDASAVTWAEQDMLQELAALDAAAFGADRRNLLRTLAETGKFAIISDAGRITGYIALRPFGRGEVAGPVVAANQDDAKALLSFVFAARAGSFLRVDTAIATGLAPWLTQQGLVHVGGGVPMRRNTAPTGPNESVSVKTYALASQALG</sequence>
<comment type="caution">
    <text evidence="2">The sequence shown here is derived from an EMBL/GenBank/DDBJ whole genome shotgun (WGS) entry which is preliminary data.</text>
</comment>
<dbReference type="InterPro" id="IPR000182">
    <property type="entry name" value="GNAT_dom"/>
</dbReference>
<gene>
    <name evidence="2" type="ORF">DXT89_05520</name>
</gene>
<dbReference type="GO" id="GO:0016747">
    <property type="term" value="F:acyltransferase activity, transferring groups other than amino-acyl groups"/>
    <property type="evidence" value="ECO:0007669"/>
    <property type="project" value="InterPro"/>
</dbReference>
<dbReference type="CDD" id="cd04301">
    <property type="entry name" value="NAT_SF"/>
    <property type="match status" value="1"/>
</dbReference>
<dbReference type="OrthoDB" id="8453373at2"/>
<dbReference type="Pfam" id="PF18014">
    <property type="entry name" value="Acetyltransf_18"/>
    <property type="match status" value="1"/>
</dbReference>
<dbReference type="InterPro" id="IPR016181">
    <property type="entry name" value="Acyl_CoA_acyltransferase"/>
</dbReference>